<gene>
    <name evidence="4" type="ORF">LUZ63_016047</name>
</gene>
<dbReference type="PROSITE" id="PS00674">
    <property type="entry name" value="AAA"/>
    <property type="match status" value="1"/>
</dbReference>
<dbReference type="Pfam" id="PF25568">
    <property type="entry name" value="AAA_lid_At3g28540"/>
    <property type="match status" value="1"/>
</dbReference>
<dbReference type="CDD" id="cd19510">
    <property type="entry name" value="RecA-like_BCS1"/>
    <property type="match status" value="1"/>
</dbReference>
<evidence type="ECO:0000256" key="2">
    <source>
        <dbReference type="RuleBase" id="RU003651"/>
    </source>
</evidence>
<dbReference type="GO" id="GO:0005524">
    <property type="term" value="F:ATP binding"/>
    <property type="evidence" value="ECO:0007669"/>
    <property type="project" value="UniProtKB-KW"/>
</dbReference>
<name>A0A9Q0CDF6_9POAL</name>
<dbReference type="SUPFAM" id="SSF52540">
    <property type="entry name" value="P-loop containing nucleoside triphosphate hydrolases"/>
    <property type="match status" value="1"/>
</dbReference>
<dbReference type="Pfam" id="PF00004">
    <property type="entry name" value="AAA"/>
    <property type="match status" value="1"/>
</dbReference>
<comment type="caution">
    <text evidence="4">The sequence shown here is derived from an EMBL/GenBank/DDBJ whole genome shotgun (WGS) entry which is preliminary data.</text>
</comment>
<dbReference type="InterPro" id="IPR058017">
    <property type="entry name" value="At3g28540-like_C"/>
</dbReference>
<keyword evidence="2" id="KW-0547">Nucleotide-binding</keyword>
<dbReference type="PANTHER" id="PTHR23070">
    <property type="entry name" value="BCS1 AAA-TYPE ATPASE"/>
    <property type="match status" value="1"/>
</dbReference>
<dbReference type="GO" id="GO:0016887">
    <property type="term" value="F:ATP hydrolysis activity"/>
    <property type="evidence" value="ECO:0007669"/>
    <property type="project" value="InterPro"/>
</dbReference>
<dbReference type="Proteomes" id="UP001151287">
    <property type="component" value="Unassembled WGS sequence"/>
</dbReference>
<feature type="domain" description="AAA+ ATPase" evidence="3">
    <location>
        <begin position="170"/>
        <end position="326"/>
    </location>
</feature>
<dbReference type="InterPro" id="IPR003593">
    <property type="entry name" value="AAA+_ATPase"/>
</dbReference>
<dbReference type="InterPro" id="IPR003959">
    <property type="entry name" value="ATPase_AAA_core"/>
</dbReference>
<dbReference type="AlphaFoldDB" id="A0A9Q0CDF6"/>
<dbReference type="Gene3D" id="3.40.50.300">
    <property type="entry name" value="P-loop containing nucleotide triphosphate hydrolases"/>
    <property type="match status" value="1"/>
</dbReference>
<evidence type="ECO:0000259" key="3">
    <source>
        <dbReference type="SMART" id="SM00382"/>
    </source>
</evidence>
<sequence length="403" mass="46283">MMSCTPLLRHISALSACTMSEFLRPSSEGRPIEQPLLTIDTFNGARVWWRASRILTKSNTIFSFNPNMEDRRYYRLSFHKRHGQLIEKDYLKHVLAKGRAITARNRQRRLFTNNSTCNGTRGKVWSHVAFEHPATFNTLAMDPEKKKEIIDDLMTFREGKEYYKNIGKAWKRGYLLYGPPGTGKSSMIAAIANLPTCWSMIDVYDLELTAVENNTELRKIFLETTGKSIIVIEDIDCSLDLSGKRKDKNKRPNDKTDQTALPTAIEESDKAGKVTLSGLLNFMDGLWSACGGERIIIFTTNHKEKLDPALIRRGRMDMHIEMSYCTFEAFKVLAKNYLGVENHRLFSSVRELLLEVMVSPADVAEGLMLKNSKYVSRKFDRGVEQEKEEQRKRFKMKEANNNK</sequence>
<dbReference type="OrthoDB" id="10251412at2759"/>
<comment type="similarity">
    <text evidence="1">Belongs to the AAA ATPase family. BCS1 subfamily.</text>
</comment>
<dbReference type="InterPro" id="IPR003960">
    <property type="entry name" value="ATPase_AAA_CS"/>
</dbReference>
<evidence type="ECO:0000256" key="1">
    <source>
        <dbReference type="ARBA" id="ARBA00007448"/>
    </source>
</evidence>
<dbReference type="Gene3D" id="6.10.280.40">
    <property type="match status" value="1"/>
</dbReference>
<keyword evidence="5" id="KW-1185">Reference proteome</keyword>
<evidence type="ECO:0000313" key="5">
    <source>
        <dbReference type="Proteomes" id="UP001151287"/>
    </source>
</evidence>
<proteinExistence type="inferred from homology"/>
<dbReference type="InterPro" id="IPR027417">
    <property type="entry name" value="P-loop_NTPase"/>
</dbReference>
<keyword evidence="2" id="KW-0067">ATP-binding</keyword>
<dbReference type="InterPro" id="IPR050747">
    <property type="entry name" value="Mitochondrial_chaperone_BCS1"/>
</dbReference>
<dbReference type="EMBL" id="JAMQYH010000004">
    <property type="protein sequence ID" value="KAJ1691892.1"/>
    <property type="molecule type" value="Genomic_DNA"/>
</dbReference>
<dbReference type="SMART" id="SM00382">
    <property type="entry name" value="AAA"/>
    <property type="match status" value="1"/>
</dbReference>
<accession>A0A9Q0CDF6</accession>
<organism evidence="4 5">
    <name type="scientific">Rhynchospora breviuscula</name>
    <dbReference type="NCBI Taxonomy" id="2022672"/>
    <lineage>
        <taxon>Eukaryota</taxon>
        <taxon>Viridiplantae</taxon>
        <taxon>Streptophyta</taxon>
        <taxon>Embryophyta</taxon>
        <taxon>Tracheophyta</taxon>
        <taxon>Spermatophyta</taxon>
        <taxon>Magnoliopsida</taxon>
        <taxon>Liliopsida</taxon>
        <taxon>Poales</taxon>
        <taxon>Cyperaceae</taxon>
        <taxon>Cyperoideae</taxon>
        <taxon>Rhynchosporeae</taxon>
        <taxon>Rhynchospora</taxon>
    </lineage>
</organism>
<reference evidence="4" key="1">
    <citation type="journal article" date="2022" name="Cell">
        <title>Repeat-based holocentromeres influence genome architecture and karyotype evolution.</title>
        <authorList>
            <person name="Hofstatter P.G."/>
            <person name="Thangavel G."/>
            <person name="Lux T."/>
            <person name="Neumann P."/>
            <person name="Vondrak T."/>
            <person name="Novak P."/>
            <person name="Zhang M."/>
            <person name="Costa L."/>
            <person name="Castellani M."/>
            <person name="Scott A."/>
            <person name="Toegelov H."/>
            <person name="Fuchs J."/>
            <person name="Mata-Sucre Y."/>
            <person name="Dias Y."/>
            <person name="Vanzela A.L.L."/>
            <person name="Huettel B."/>
            <person name="Almeida C.C.S."/>
            <person name="Simkova H."/>
            <person name="Souza G."/>
            <person name="Pedrosa-Harand A."/>
            <person name="Macas J."/>
            <person name="Mayer K.F.X."/>
            <person name="Houben A."/>
            <person name="Marques A."/>
        </authorList>
    </citation>
    <scope>NUCLEOTIDE SEQUENCE</scope>
    <source>
        <strain evidence="4">RhyBre1mFocal</strain>
    </source>
</reference>
<protein>
    <recommendedName>
        <fullName evidence="3">AAA+ ATPase domain-containing protein</fullName>
    </recommendedName>
</protein>
<evidence type="ECO:0000313" key="4">
    <source>
        <dbReference type="EMBL" id="KAJ1691892.1"/>
    </source>
</evidence>